<dbReference type="PANTHER" id="PTHR33545">
    <property type="entry name" value="UPF0750 MEMBRANE PROTEIN YITT-RELATED"/>
    <property type="match status" value="1"/>
</dbReference>
<feature type="transmembrane region" description="Helical" evidence="6">
    <location>
        <begin position="87"/>
        <end position="107"/>
    </location>
</feature>
<dbReference type="Gene3D" id="3.30.70.120">
    <property type="match status" value="1"/>
</dbReference>
<feature type="transmembrane region" description="Helical" evidence="6">
    <location>
        <begin position="113"/>
        <end position="136"/>
    </location>
</feature>
<evidence type="ECO:0000313" key="9">
    <source>
        <dbReference type="Proteomes" id="UP001589691"/>
    </source>
</evidence>
<dbReference type="PANTHER" id="PTHR33545:SF5">
    <property type="entry name" value="UPF0750 MEMBRANE PROTEIN YITT"/>
    <property type="match status" value="1"/>
</dbReference>
<keyword evidence="3 6" id="KW-0812">Transmembrane</keyword>
<evidence type="ECO:0000313" key="8">
    <source>
        <dbReference type="EMBL" id="MFB9770511.1"/>
    </source>
</evidence>
<dbReference type="PIRSF" id="PIRSF006483">
    <property type="entry name" value="Membrane_protein_YitT"/>
    <property type="match status" value="1"/>
</dbReference>
<evidence type="ECO:0000256" key="6">
    <source>
        <dbReference type="SAM" id="Phobius"/>
    </source>
</evidence>
<evidence type="ECO:0000256" key="4">
    <source>
        <dbReference type="ARBA" id="ARBA00022989"/>
    </source>
</evidence>
<dbReference type="InterPro" id="IPR003740">
    <property type="entry name" value="YitT"/>
</dbReference>
<evidence type="ECO:0000256" key="2">
    <source>
        <dbReference type="ARBA" id="ARBA00022475"/>
    </source>
</evidence>
<accession>A0ABV5WWH2</accession>
<evidence type="ECO:0000259" key="7">
    <source>
        <dbReference type="Pfam" id="PF10035"/>
    </source>
</evidence>
<name>A0ABV5WWH2_9LACO</name>
<keyword evidence="2" id="KW-1003">Cell membrane</keyword>
<dbReference type="RefSeq" id="WP_137641868.1">
    <property type="nucleotide sequence ID" value="NZ_BJEA01000003.1"/>
</dbReference>
<organism evidence="8 9">
    <name type="scientific">Lactiplantibacillus modestisalitolerans</name>
    <dbReference type="NCBI Taxonomy" id="1457219"/>
    <lineage>
        <taxon>Bacteria</taxon>
        <taxon>Bacillati</taxon>
        <taxon>Bacillota</taxon>
        <taxon>Bacilli</taxon>
        <taxon>Lactobacillales</taxon>
        <taxon>Lactobacillaceae</taxon>
        <taxon>Lactiplantibacillus</taxon>
    </lineage>
</organism>
<feature type="transmembrane region" description="Helical" evidence="6">
    <location>
        <begin position="63"/>
        <end position="80"/>
    </location>
</feature>
<keyword evidence="5 6" id="KW-0472">Membrane</keyword>
<keyword evidence="4 6" id="KW-1133">Transmembrane helix</keyword>
<keyword evidence="9" id="KW-1185">Reference proteome</keyword>
<feature type="domain" description="DUF2179" evidence="7">
    <location>
        <begin position="226"/>
        <end position="280"/>
    </location>
</feature>
<proteinExistence type="predicted"/>
<reference evidence="8 9" key="1">
    <citation type="submission" date="2024-09" db="EMBL/GenBank/DDBJ databases">
        <authorList>
            <person name="Sun Q."/>
            <person name="Mori K."/>
        </authorList>
    </citation>
    <scope>NUCLEOTIDE SEQUENCE [LARGE SCALE GENOMIC DNA]</scope>
    <source>
        <strain evidence="8 9">TBRC 4576</strain>
    </source>
</reference>
<protein>
    <submittedName>
        <fullName evidence="8">YitT family protein</fullName>
    </submittedName>
</protein>
<dbReference type="InterPro" id="IPR051461">
    <property type="entry name" value="UPF0750_membrane"/>
</dbReference>
<evidence type="ECO:0000256" key="1">
    <source>
        <dbReference type="ARBA" id="ARBA00004651"/>
    </source>
</evidence>
<dbReference type="EMBL" id="JBHLZY010000026">
    <property type="protein sequence ID" value="MFB9770511.1"/>
    <property type="molecule type" value="Genomic_DNA"/>
</dbReference>
<evidence type="ECO:0000256" key="3">
    <source>
        <dbReference type="ARBA" id="ARBA00022692"/>
    </source>
</evidence>
<evidence type="ECO:0000256" key="5">
    <source>
        <dbReference type="ARBA" id="ARBA00023136"/>
    </source>
</evidence>
<dbReference type="Proteomes" id="UP001589691">
    <property type="component" value="Unassembled WGS sequence"/>
</dbReference>
<dbReference type="Pfam" id="PF02588">
    <property type="entry name" value="YitT_membrane"/>
    <property type="match status" value="1"/>
</dbReference>
<comment type="caution">
    <text evidence="8">The sequence shown here is derived from an EMBL/GenBank/DDBJ whole genome shotgun (WGS) entry which is preliminary data.</text>
</comment>
<dbReference type="CDD" id="cd16380">
    <property type="entry name" value="YitT_C"/>
    <property type="match status" value="1"/>
</dbReference>
<sequence>MAHLSNPRLAFAWQLVVMVASALISAVALNAFLIPADTFSGGVNGIAQLLYAGGRTVEIHVNTGYYIFLFNVPIAVLGWIKLGHRFTIMSFTTAFLTAAATVVVPVINVAHNAMLGALFGGILTGVGIGITMRYGFSTGGFDIIVLVLERLTGRTVGSLMFITNFTIIMMAGVLFSWQNALFTIVAIYASTRLVDMLHTRHQKLTAIIVTTKAQPVARAIQHAILRGVTIIDSHGAYSGVPNATLMVVLSRYELYALQGAVREQDEHALINILNTVDTVGPFMSEREQAAQRESLQKLKD</sequence>
<feature type="transmembrane region" description="Helical" evidence="6">
    <location>
        <begin position="12"/>
        <end position="34"/>
    </location>
</feature>
<dbReference type="InterPro" id="IPR019264">
    <property type="entry name" value="DUF2179"/>
</dbReference>
<gene>
    <name evidence="8" type="ORF">ACFFLI_11615</name>
</gene>
<dbReference type="Pfam" id="PF10035">
    <property type="entry name" value="DUF2179"/>
    <property type="match status" value="1"/>
</dbReference>
<dbReference type="InterPro" id="IPR015867">
    <property type="entry name" value="N-reg_PII/ATP_PRibTrfase_C"/>
</dbReference>
<comment type="subcellular location">
    <subcellularLocation>
        <location evidence="1">Cell membrane</location>
        <topology evidence="1">Multi-pass membrane protein</topology>
    </subcellularLocation>
</comment>